<feature type="transmembrane region" description="Helical" evidence="7">
    <location>
        <begin position="556"/>
        <end position="588"/>
    </location>
</feature>
<feature type="domain" description="CSC1/OSCA1-like N-terminal transmembrane" evidence="9">
    <location>
        <begin position="10"/>
        <end position="172"/>
    </location>
</feature>
<evidence type="ECO:0000259" key="8">
    <source>
        <dbReference type="Pfam" id="PF02714"/>
    </source>
</evidence>
<keyword evidence="4 7" id="KW-0812">Transmembrane</keyword>
<keyword evidence="5 7" id="KW-1133">Transmembrane helix</keyword>
<dbReference type="GO" id="GO:0005886">
    <property type="term" value="C:plasma membrane"/>
    <property type="evidence" value="ECO:0007669"/>
    <property type="project" value="TreeGrafter"/>
</dbReference>
<sequence>MASATRLSGLVLTAAINIMLEVLFFALYSIFRKQPSNANIYLAARIQREKGSSTHGPRHFALENYLPSSDWLKEAWKLSENEIMAIAGLDSLVFIRIYVFCIRFFGACTIVGVFVLVPINYFQGQIFDIDDITSDSLDKFTVSNVTNGSERLWAHFGFLYGISFLAYLLLYVEYRHIAKKRIHYLRSGKPQPGQFTVLVRAIPKSSQLTYSQQVDDFFQHYYPDTYLLHRSVYADTKWQKLLGEMERATREIRFLRLLPATARRPQRHKLLGLSGRKEDPLDYQSGHLEELKDKFKLYQATFMETRDELPVAFVSFRTRWSAAVVAQTRQTHRPLQWVTDLAPEPGDVNWRSLSICFSLLWMIRIVVGIIFVCITILYFVPAGLAYTLGTLETLETLLPFATEILSIPVVGTLVNGYLPSLILAILYLFIPPLMLFLTEFEGYPSISTQEIQTCGKVFMFLVTNSFFLVAYGSVVNLLSEVIESPRQIPGLLASAVTSQVNIFMNLVMTKGWTGYAIEILQPSVFIPGFLRRHVLRTRQYGPYAKSLPYYKALPELLLFVFIGFIYVIIAPLMLPFLMVYFFVGYIVFRNQILNRYEPVYETGGRYWPHVHNRIIFCVFMMQIIGIGMFGVKHKPMLSTLSSPLLVLTLLFHHYCRLRFLPVFQEVSMEWLYLQVAISKDRDDEREDKRESIYKKLHKAYLFPALWNFDTSEIGGSCHEPLLPEQ</sequence>
<accession>A0A8T2RVV7</accession>
<feature type="transmembrane region" description="Helical" evidence="7">
    <location>
        <begin position="152"/>
        <end position="172"/>
    </location>
</feature>
<comment type="caution">
    <text evidence="11">The sequence shown here is derived from an EMBL/GenBank/DDBJ whole genome shotgun (WGS) entry which is preliminary data.</text>
</comment>
<proteinExistence type="inferred from homology"/>
<feature type="transmembrane region" description="Helical" evidence="7">
    <location>
        <begin position="457"/>
        <end position="478"/>
    </location>
</feature>
<feature type="domain" description="CSC1/OSCA1-like cytosolic" evidence="10">
    <location>
        <begin position="194"/>
        <end position="351"/>
    </location>
</feature>
<dbReference type="GO" id="GO:0005227">
    <property type="term" value="F:calcium-activated cation channel activity"/>
    <property type="evidence" value="ECO:0007669"/>
    <property type="project" value="InterPro"/>
</dbReference>
<feature type="transmembrane region" description="Helical" evidence="7">
    <location>
        <begin position="93"/>
        <end position="117"/>
    </location>
</feature>
<organism evidence="11 12">
    <name type="scientific">Ceratopteris richardii</name>
    <name type="common">Triangle waterfern</name>
    <dbReference type="NCBI Taxonomy" id="49495"/>
    <lineage>
        <taxon>Eukaryota</taxon>
        <taxon>Viridiplantae</taxon>
        <taxon>Streptophyta</taxon>
        <taxon>Embryophyta</taxon>
        <taxon>Tracheophyta</taxon>
        <taxon>Polypodiopsida</taxon>
        <taxon>Polypodiidae</taxon>
        <taxon>Polypodiales</taxon>
        <taxon>Pteridineae</taxon>
        <taxon>Pteridaceae</taxon>
        <taxon>Parkerioideae</taxon>
        <taxon>Ceratopteris</taxon>
    </lineage>
</organism>
<keyword evidence="3" id="KW-0813">Transport</keyword>
<evidence type="ECO:0000256" key="1">
    <source>
        <dbReference type="ARBA" id="ARBA00004141"/>
    </source>
</evidence>
<evidence type="ECO:0000313" key="12">
    <source>
        <dbReference type="Proteomes" id="UP000825935"/>
    </source>
</evidence>
<dbReference type="Pfam" id="PF02714">
    <property type="entry name" value="RSN1_7TM"/>
    <property type="match status" value="1"/>
</dbReference>
<name>A0A8T2RVV7_CERRI</name>
<comment type="similarity">
    <text evidence="2">Belongs to the CSC1 (TC 1.A.17) family.</text>
</comment>
<evidence type="ECO:0000259" key="9">
    <source>
        <dbReference type="Pfam" id="PF13967"/>
    </source>
</evidence>
<gene>
    <name evidence="11" type="ORF">KP509_24G034200</name>
</gene>
<dbReference type="PANTHER" id="PTHR13018">
    <property type="entry name" value="PROBABLE MEMBRANE PROTEIN DUF221-RELATED"/>
    <property type="match status" value="1"/>
</dbReference>
<evidence type="ECO:0000256" key="7">
    <source>
        <dbReference type="SAM" id="Phobius"/>
    </source>
</evidence>
<evidence type="ECO:0000256" key="4">
    <source>
        <dbReference type="ARBA" id="ARBA00022692"/>
    </source>
</evidence>
<comment type="subcellular location">
    <subcellularLocation>
        <location evidence="1">Membrane</location>
        <topology evidence="1">Multi-pass membrane protein</topology>
    </subcellularLocation>
</comment>
<evidence type="ECO:0000256" key="2">
    <source>
        <dbReference type="ARBA" id="ARBA00007779"/>
    </source>
</evidence>
<keyword evidence="6 7" id="KW-0472">Membrane</keyword>
<feature type="transmembrane region" description="Helical" evidence="7">
    <location>
        <begin position="614"/>
        <end position="631"/>
    </location>
</feature>
<feature type="transmembrane region" description="Helical" evidence="7">
    <location>
        <begin position="359"/>
        <end position="380"/>
    </location>
</feature>
<evidence type="ECO:0000313" key="11">
    <source>
        <dbReference type="EMBL" id="KAH7299864.1"/>
    </source>
</evidence>
<dbReference type="Pfam" id="PF13967">
    <property type="entry name" value="RSN1_TM"/>
    <property type="match status" value="1"/>
</dbReference>
<dbReference type="Proteomes" id="UP000825935">
    <property type="component" value="Chromosome 24"/>
</dbReference>
<protein>
    <submittedName>
        <fullName evidence="11">Uncharacterized protein</fullName>
    </submittedName>
</protein>
<reference evidence="11" key="1">
    <citation type="submission" date="2021-08" db="EMBL/GenBank/DDBJ databases">
        <title>WGS assembly of Ceratopteris richardii.</title>
        <authorList>
            <person name="Marchant D.B."/>
            <person name="Chen G."/>
            <person name="Jenkins J."/>
            <person name="Shu S."/>
            <person name="Leebens-Mack J."/>
            <person name="Grimwood J."/>
            <person name="Schmutz J."/>
            <person name="Soltis P."/>
            <person name="Soltis D."/>
            <person name="Chen Z.-H."/>
        </authorList>
    </citation>
    <scope>NUCLEOTIDE SEQUENCE</scope>
    <source>
        <strain evidence="11">Whitten #5841</strain>
        <tissue evidence="11">Leaf</tissue>
    </source>
</reference>
<evidence type="ECO:0000256" key="3">
    <source>
        <dbReference type="ARBA" id="ARBA00022448"/>
    </source>
</evidence>
<feature type="transmembrane region" description="Helical" evidence="7">
    <location>
        <begin position="12"/>
        <end position="31"/>
    </location>
</feature>
<dbReference type="InterPro" id="IPR032880">
    <property type="entry name" value="CSC1/OSCA1-like_N"/>
</dbReference>
<evidence type="ECO:0000256" key="5">
    <source>
        <dbReference type="ARBA" id="ARBA00022989"/>
    </source>
</evidence>
<dbReference type="OrthoDB" id="1689567at2759"/>
<dbReference type="EMBL" id="CM035429">
    <property type="protein sequence ID" value="KAH7299864.1"/>
    <property type="molecule type" value="Genomic_DNA"/>
</dbReference>
<dbReference type="PANTHER" id="PTHR13018:SF141">
    <property type="entry name" value="OS01G0950900 PROTEIN"/>
    <property type="match status" value="1"/>
</dbReference>
<feature type="domain" description="CSC1/OSCA1-like 7TM region" evidence="8">
    <location>
        <begin position="364"/>
        <end position="629"/>
    </location>
</feature>
<dbReference type="InterPro" id="IPR027815">
    <property type="entry name" value="CSC1/OSCA1-like_cyt"/>
</dbReference>
<keyword evidence="12" id="KW-1185">Reference proteome</keyword>
<evidence type="ECO:0000259" key="10">
    <source>
        <dbReference type="Pfam" id="PF14703"/>
    </source>
</evidence>
<dbReference type="Pfam" id="PF14703">
    <property type="entry name" value="PHM7_cyt"/>
    <property type="match status" value="1"/>
</dbReference>
<feature type="transmembrane region" description="Helical" evidence="7">
    <location>
        <begin position="417"/>
        <end position="437"/>
    </location>
</feature>
<dbReference type="AlphaFoldDB" id="A0A8T2RVV7"/>
<dbReference type="InterPro" id="IPR045122">
    <property type="entry name" value="Csc1-like"/>
</dbReference>
<dbReference type="OMA" id="TQWITER"/>
<evidence type="ECO:0000256" key="6">
    <source>
        <dbReference type="ARBA" id="ARBA00023136"/>
    </source>
</evidence>
<dbReference type="InterPro" id="IPR003864">
    <property type="entry name" value="CSC1/OSCA1-like_7TM"/>
</dbReference>